<dbReference type="Proteomes" id="UP000028931">
    <property type="component" value="Chromosome"/>
</dbReference>
<reference evidence="1 2" key="1">
    <citation type="submission" date="2014-07" db="EMBL/GenBank/DDBJ databases">
        <authorList>
            <person name="Lee K."/>
            <person name="Lim J.Y."/>
            <person name="Hwang I."/>
        </authorList>
    </citation>
    <scope>NUCLEOTIDE SEQUENCE [LARGE SCALE GENOMIC DNA]</scope>
    <source>
        <strain evidence="1 2">KL28</strain>
    </source>
</reference>
<evidence type="ECO:0000313" key="2">
    <source>
        <dbReference type="Proteomes" id="UP000028931"/>
    </source>
</evidence>
<dbReference type="OrthoDB" id="980900at2"/>
<dbReference type="HOGENOM" id="CLU_159332_0_0_6"/>
<accession>A0A077FBK8</accession>
<dbReference type="EMBL" id="CP009048">
    <property type="protein sequence ID" value="AIL61169.1"/>
    <property type="molecule type" value="Genomic_DNA"/>
</dbReference>
<organism evidence="1 2">
    <name type="scientific">Pseudomonas alkylphenolica</name>
    <dbReference type="NCBI Taxonomy" id="237609"/>
    <lineage>
        <taxon>Bacteria</taxon>
        <taxon>Pseudomonadati</taxon>
        <taxon>Pseudomonadota</taxon>
        <taxon>Gammaproteobacteria</taxon>
        <taxon>Pseudomonadales</taxon>
        <taxon>Pseudomonadaceae</taxon>
        <taxon>Pseudomonas</taxon>
    </lineage>
</organism>
<proteinExistence type="predicted"/>
<sequence length="100" mass="11033">MQIDLNNPEQFTLEAVRSMLGAGSNAVHNQLRVNRSGVAWLSQVVGGRELEGLAFRLETWAAGSGCVGEQAAADERWVLQVFNVLQANWPKPTSDYIDLY</sequence>
<dbReference type="RefSeq" id="WP_038609614.1">
    <property type="nucleotide sequence ID" value="NZ_CP009048.1"/>
</dbReference>
<dbReference type="KEGG" id="palk:PSAKL28_19470"/>
<protein>
    <submittedName>
        <fullName evidence="1">Uncharacterized protein</fullName>
    </submittedName>
</protein>
<name>A0A077FBK8_9PSED</name>
<dbReference type="eggNOG" id="COG1432">
    <property type="taxonomic scope" value="Bacteria"/>
</dbReference>
<evidence type="ECO:0000313" key="1">
    <source>
        <dbReference type="EMBL" id="AIL61169.1"/>
    </source>
</evidence>
<dbReference type="AlphaFoldDB" id="A0A077FBK8"/>
<gene>
    <name evidence="1" type="ORF">PSAKL28_19470</name>
</gene>